<dbReference type="InterPro" id="IPR000835">
    <property type="entry name" value="HTH_MarR-typ"/>
</dbReference>
<sequence length="143" mass="16570">MIEEKCTNLMDIWHMFIRVFNLSKKKMGESLSHISAKPIEVRILYLLSEDESTVNKLAELTDVTPAWITGTLDEMESQGLIVRSRSGEDRRVVNVHITEKGIEVLNESQKVYLDFLKRSLSSLTDSELDEFRRILKKIEETLQ</sequence>
<evidence type="ECO:0000256" key="2">
    <source>
        <dbReference type="ARBA" id="ARBA00023125"/>
    </source>
</evidence>
<evidence type="ECO:0000313" key="6">
    <source>
        <dbReference type="Proteomes" id="UP000001017"/>
    </source>
</evidence>
<dbReference type="SUPFAM" id="SSF46785">
    <property type="entry name" value="Winged helix' DNA-binding domain"/>
    <property type="match status" value="1"/>
</dbReference>
<evidence type="ECO:0000256" key="1">
    <source>
        <dbReference type="ARBA" id="ARBA00023015"/>
    </source>
</evidence>
<dbReference type="Pfam" id="PF01047">
    <property type="entry name" value="MarR"/>
    <property type="match status" value="1"/>
</dbReference>
<organism evidence="5 6">
    <name type="scientific">Thermoplasma volcanium (strain ATCC 51530 / DSM 4299 / JCM 9571 / NBRC 15438 / GSS1)</name>
    <dbReference type="NCBI Taxonomy" id="273116"/>
    <lineage>
        <taxon>Archaea</taxon>
        <taxon>Methanobacteriati</taxon>
        <taxon>Thermoplasmatota</taxon>
        <taxon>Thermoplasmata</taxon>
        <taxon>Thermoplasmatales</taxon>
        <taxon>Thermoplasmataceae</taxon>
        <taxon>Thermoplasma</taxon>
    </lineage>
</organism>
<dbReference type="PANTHER" id="PTHR42756:SF1">
    <property type="entry name" value="TRANSCRIPTIONAL REPRESSOR OF EMRAB OPERON"/>
    <property type="match status" value="1"/>
</dbReference>
<dbReference type="GO" id="GO:0003700">
    <property type="term" value="F:DNA-binding transcription factor activity"/>
    <property type="evidence" value="ECO:0007669"/>
    <property type="project" value="InterPro"/>
</dbReference>
<dbReference type="PANTHER" id="PTHR42756">
    <property type="entry name" value="TRANSCRIPTIONAL REGULATOR, MARR"/>
    <property type="match status" value="1"/>
</dbReference>
<proteinExistence type="predicted"/>
<protein>
    <recommendedName>
        <fullName evidence="4">HTH marR-type domain-containing protein</fullName>
    </recommendedName>
</protein>
<evidence type="ECO:0000256" key="3">
    <source>
        <dbReference type="ARBA" id="ARBA00023163"/>
    </source>
</evidence>
<dbReference type="SMART" id="SM00347">
    <property type="entry name" value="HTH_MARR"/>
    <property type="match status" value="1"/>
</dbReference>
<dbReference type="PRINTS" id="PR00598">
    <property type="entry name" value="HTHMARR"/>
</dbReference>
<dbReference type="eggNOG" id="arCOG03182">
    <property type="taxonomic scope" value="Archaea"/>
</dbReference>
<dbReference type="Gene3D" id="1.10.10.10">
    <property type="entry name" value="Winged helix-like DNA-binding domain superfamily/Winged helix DNA-binding domain"/>
    <property type="match status" value="1"/>
</dbReference>
<evidence type="ECO:0000313" key="5">
    <source>
        <dbReference type="EMBL" id="BAB60329.1"/>
    </source>
</evidence>
<dbReference type="PhylomeDB" id="Q979H4"/>
<dbReference type="GO" id="GO:0003677">
    <property type="term" value="F:DNA binding"/>
    <property type="evidence" value="ECO:0007669"/>
    <property type="project" value="UniProtKB-KW"/>
</dbReference>
<dbReference type="KEGG" id="tvo:TVG1216673"/>
<dbReference type="EMBL" id="BA000011">
    <property type="protein sequence ID" value="BAB60329.1"/>
    <property type="molecule type" value="Genomic_DNA"/>
</dbReference>
<gene>
    <name evidence="5" type="ORF">TVG1216673</name>
</gene>
<accession>Q979H4</accession>
<evidence type="ECO:0000259" key="4">
    <source>
        <dbReference type="PROSITE" id="PS50995"/>
    </source>
</evidence>
<keyword evidence="3" id="KW-0804">Transcription</keyword>
<dbReference type="OrthoDB" id="10712at2157"/>
<name>Q979H4_THEVO</name>
<feature type="domain" description="HTH marR-type" evidence="4">
    <location>
        <begin position="9"/>
        <end position="140"/>
    </location>
</feature>
<dbReference type="InterPro" id="IPR036390">
    <property type="entry name" value="WH_DNA-bd_sf"/>
</dbReference>
<dbReference type="PaxDb" id="273116-14325425"/>
<keyword evidence="2" id="KW-0238">DNA-binding</keyword>
<keyword evidence="1" id="KW-0805">Transcription regulation</keyword>
<dbReference type="GeneID" id="1441302"/>
<reference evidence="5 6" key="2">
    <citation type="journal article" date="2000" name="Proc. Natl. Acad. Sci. U.S.A.">
        <title>Archaeal adaptation to higher temperatures revealed by genomic sequence of Thermoplasma volcanium.</title>
        <authorList>
            <person name="Kawashima T."/>
            <person name="Amano N."/>
            <person name="Koike H."/>
            <person name="Makino S."/>
            <person name="Higuchi S."/>
            <person name="Kawashima-Ohya Y."/>
            <person name="Watanabe K."/>
            <person name="Yamazaki M."/>
            <person name="Kanehori K."/>
            <person name="Kawamoto T."/>
            <person name="Nunoshiba T."/>
            <person name="Yamamoto Y."/>
            <person name="Aramaki H."/>
            <person name="Makino K."/>
            <person name="Suzuki M."/>
        </authorList>
    </citation>
    <scope>NUCLEOTIDE SEQUENCE [LARGE SCALE GENOMIC DNA]</scope>
    <source>
        <strain evidence="6">ATCC 51530 / DSM 4299 / JCM 9571 / NBRC 15438 / GSS1</strain>
    </source>
</reference>
<dbReference type="InterPro" id="IPR036388">
    <property type="entry name" value="WH-like_DNA-bd_sf"/>
</dbReference>
<dbReference type="HOGENOM" id="CLU_083287_27_4_2"/>
<dbReference type="Proteomes" id="UP000001017">
    <property type="component" value="Chromosome"/>
</dbReference>
<keyword evidence="6" id="KW-1185">Reference proteome</keyword>
<reference evidence="5 6" key="1">
    <citation type="journal article" date="1999" name="Proc. Jpn. Acad.">
        <title>Determination of the complete genomic DNA sequence of Thermoplasma volvanium GSS1.</title>
        <authorList>
            <person name="Kawashima T."/>
            <person name="Yamamoto Y."/>
            <person name="Aramaki H."/>
            <person name="Nunoshiba T."/>
            <person name="Kawamoto T."/>
            <person name="Watanabe K."/>
            <person name="Yamazaki M."/>
            <person name="Kanehori K."/>
            <person name="Amano N."/>
            <person name="Ohya Y."/>
            <person name="Makino K."/>
            <person name="Suzuki M."/>
        </authorList>
    </citation>
    <scope>NUCLEOTIDE SEQUENCE [LARGE SCALE GENOMIC DNA]</scope>
    <source>
        <strain evidence="6">ATCC 51530 / DSM 4299 / JCM 9571 / NBRC 15438 / GSS1</strain>
    </source>
</reference>
<dbReference type="AlphaFoldDB" id="Q979H4"/>
<dbReference type="PROSITE" id="PS50995">
    <property type="entry name" value="HTH_MARR_2"/>
    <property type="match status" value="1"/>
</dbReference>
<dbReference type="RefSeq" id="WP_010917420.1">
    <property type="nucleotide sequence ID" value="NC_002689.2"/>
</dbReference>
<dbReference type="STRING" id="273116.gene:9381988"/>